<sequence length="258" mass="29093">MWRIRLDTLAGRLAVEVRDADLLIASFYTFDCQAHALQELKLPGQLTWWQGLEDAHKNLLFIHGYGDRKVGQHKGITALAAETGAVQWQEPDLTFYGVIAEGVLAYPAATPESGFILLQTQSGAVLQQNITQQEAVEKVNNYNIARYNACTYPMLYLEGEVYFLEVSRFLAEQGAGEALKAIEYAETEQFMIISYYCLADEDKLDNFVAVFDLEGDLHLKEKVAGNLHGIGSDTFFIFKHELYFVQNSDTLQVYNLTL</sequence>
<keyword evidence="2" id="KW-1185">Reference proteome</keyword>
<gene>
    <name evidence="1" type="ORF">ACFSKP_03490</name>
</gene>
<dbReference type="Pfam" id="PF16248">
    <property type="entry name" value="DUF4905"/>
    <property type="match status" value="1"/>
</dbReference>
<evidence type="ECO:0000313" key="1">
    <source>
        <dbReference type="EMBL" id="MFD2245302.1"/>
    </source>
</evidence>
<reference evidence="2" key="1">
    <citation type="journal article" date="2019" name="Int. J. Syst. Evol. Microbiol.">
        <title>The Global Catalogue of Microorganisms (GCM) 10K type strain sequencing project: providing services to taxonomists for standard genome sequencing and annotation.</title>
        <authorList>
            <consortium name="The Broad Institute Genomics Platform"/>
            <consortium name="The Broad Institute Genome Sequencing Center for Infectious Disease"/>
            <person name="Wu L."/>
            <person name="Ma J."/>
        </authorList>
    </citation>
    <scope>NUCLEOTIDE SEQUENCE [LARGE SCALE GENOMIC DNA]</scope>
    <source>
        <strain evidence="2">CGMCC 4.1782</strain>
    </source>
</reference>
<dbReference type="RefSeq" id="WP_250429242.1">
    <property type="nucleotide sequence ID" value="NZ_JALPRR010000002.1"/>
</dbReference>
<name>A0ABW5CUN0_9BACT</name>
<evidence type="ECO:0000313" key="2">
    <source>
        <dbReference type="Proteomes" id="UP001597374"/>
    </source>
</evidence>
<dbReference type="InterPro" id="IPR032595">
    <property type="entry name" value="DUF4905"/>
</dbReference>
<dbReference type="EMBL" id="JBHUIM010000001">
    <property type="protein sequence ID" value="MFD2245302.1"/>
    <property type="molecule type" value="Genomic_DNA"/>
</dbReference>
<accession>A0ABW5CUN0</accession>
<dbReference type="Proteomes" id="UP001597374">
    <property type="component" value="Unassembled WGS sequence"/>
</dbReference>
<proteinExistence type="predicted"/>
<organism evidence="1 2">
    <name type="scientific">Pontibacter ruber</name>
    <dbReference type="NCBI Taxonomy" id="1343895"/>
    <lineage>
        <taxon>Bacteria</taxon>
        <taxon>Pseudomonadati</taxon>
        <taxon>Bacteroidota</taxon>
        <taxon>Cytophagia</taxon>
        <taxon>Cytophagales</taxon>
        <taxon>Hymenobacteraceae</taxon>
        <taxon>Pontibacter</taxon>
    </lineage>
</organism>
<protein>
    <submittedName>
        <fullName evidence="1">DUF4905 domain-containing protein</fullName>
    </submittedName>
</protein>
<comment type="caution">
    <text evidence="1">The sequence shown here is derived from an EMBL/GenBank/DDBJ whole genome shotgun (WGS) entry which is preliminary data.</text>
</comment>